<keyword evidence="2" id="KW-1185">Reference proteome</keyword>
<name>A0A010ZTG7_9ACTN</name>
<dbReference type="EMBL" id="JFBT01000001">
    <property type="protein sequence ID" value="EXG81999.1"/>
    <property type="molecule type" value="Genomic_DNA"/>
</dbReference>
<comment type="caution">
    <text evidence="1">The sequence shown here is derived from an EMBL/GenBank/DDBJ whole genome shotgun (WGS) entry which is preliminary data.</text>
</comment>
<evidence type="ECO:0000313" key="1">
    <source>
        <dbReference type="EMBL" id="EXG81999.1"/>
    </source>
</evidence>
<organism evidence="1 2">
    <name type="scientific">Cryptosporangium arvum DSM 44712</name>
    <dbReference type="NCBI Taxonomy" id="927661"/>
    <lineage>
        <taxon>Bacteria</taxon>
        <taxon>Bacillati</taxon>
        <taxon>Actinomycetota</taxon>
        <taxon>Actinomycetes</taxon>
        <taxon>Cryptosporangiales</taxon>
        <taxon>Cryptosporangiaceae</taxon>
        <taxon>Cryptosporangium</taxon>
    </lineage>
</organism>
<accession>A0A010ZTG7</accession>
<sequence>MFLPLPRRSSRRPIRANLLAHRENARPQTSRSLDDLSGCYDYVPCNDWDYNECRPRRRRHRKKRYNDCWDYKNYCS</sequence>
<gene>
    <name evidence="1" type="ORF">CryarDRAFT_3128</name>
</gene>
<dbReference type="AlphaFoldDB" id="A0A010ZTG7"/>
<dbReference type="Proteomes" id="UP000021053">
    <property type="component" value="Unassembled WGS sequence"/>
</dbReference>
<evidence type="ECO:0000313" key="2">
    <source>
        <dbReference type="Proteomes" id="UP000021053"/>
    </source>
</evidence>
<protein>
    <submittedName>
        <fullName evidence="1">Uncharacterized protein</fullName>
    </submittedName>
</protein>
<dbReference type="HOGENOM" id="CLU_2648400_0_0_11"/>
<reference evidence="1 2" key="1">
    <citation type="submission" date="2013-07" db="EMBL/GenBank/DDBJ databases">
        <authorList>
            <consortium name="DOE Joint Genome Institute"/>
            <person name="Eisen J."/>
            <person name="Huntemann M."/>
            <person name="Han J."/>
            <person name="Chen A."/>
            <person name="Kyrpides N."/>
            <person name="Mavromatis K."/>
            <person name="Markowitz V."/>
            <person name="Palaniappan K."/>
            <person name="Ivanova N."/>
            <person name="Schaumberg A."/>
            <person name="Pati A."/>
            <person name="Liolios K."/>
            <person name="Nordberg H.P."/>
            <person name="Cantor M.N."/>
            <person name="Hua S.X."/>
            <person name="Woyke T."/>
        </authorList>
    </citation>
    <scope>NUCLEOTIDE SEQUENCE [LARGE SCALE GENOMIC DNA]</scope>
    <source>
        <strain evidence="1 2">DSM 44712</strain>
    </source>
</reference>
<proteinExistence type="predicted"/>